<evidence type="ECO:0000256" key="1">
    <source>
        <dbReference type="ARBA" id="ARBA00008580"/>
    </source>
</evidence>
<organism evidence="3 4">
    <name type="scientific">Methylocystis parvus</name>
    <dbReference type="NCBI Taxonomy" id="134"/>
    <lineage>
        <taxon>Bacteria</taxon>
        <taxon>Pseudomonadati</taxon>
        <taxon>Pseudomonadota</taxon>
        <taxon>Alphaproteobacteria</taxon>
        <taxon>Hyphomicrobiales</taxon>
        <taxon>Methylocystaceae</taxon>
        <taxon>Methylocystis</taxon>
    </lineage>
</organism>
<dbReference type="NCBIfam" id="TIGR02606">
    <property type="entry name" value="antidote_CC2985"/>
    <property type="match status" value="1"/>
</dbReference>
<evidence type="ECO:0000313" key="3">
    <source>
        <dbReference type="EMBL" id="QGM98755.1"/>
    </source>
</evidence>
<dbReference type="RefSeq" id="WP_040579423.1">
    <property type="nucleotide sequence ID" value="NZ_CP044331.1"/>
</dbReference>
<protein>
    <submittedName>
        <fullName evidence="3">Type II toxin-antitoxin system ParD family antitoxin</fullName>
    </submittedName>
</protein>
<gene>
    <name evidence="3" type="ORF">F7D14_15545</name>
</gene>
<reference evidence="3 4" key="1">
    <citation type="submission" date="2019-09" db="EMBL/GenBank/DDBJ databases">
        <title>Isolation and complete genome sequencing of Methylocystis species.</title>
        <authorList>
            <person name="Rumah B.L."/>
            <person name="Stead C.E."/>
            <person name="Stevens B.C."/>
            <person name="Minton N.P."/>
            <person name="Grosse-Honebrink A."/>
            <person name="Zhang Y."/>
        </authorList>
    </citation>
    <scope>NUCLEOTIDE SEQUENCE [LARGE SCALE GENOMIC DNA]</scope>
    <source>
        <strain evidence="3 4">BRCS2</strain>
    </source>
</reference>
<dbReference type="Proteomes" id="UP000422569">
    <property type="component" value="Chromosome"/>
</dbReference>
<proteinExistence type="inferred from homology"/>
<dbReference type="KEGG" id="mpar:F7D14_15545"/>
<dbReference type="InterPro" id="IPR010985">
    <property type="entry name" value="Ribbon_hlx_hlx"/>
</dbReference>
<accession>A0A6B8M8M9</accession>
<dbReference type="CDD" id="cd22231">
    <property type="entry name" value="RHH_NikR_HicB-like"/>
    <property type="match status" value="1"/>
</dbReference>
<dbReference type="PANTHER" id="PTHR36582:SF2">
    <property type="entry name" value="ANTITOXIN PARD"/>
    <property type="match status" value="1"/>
</dbReference>
<dbReference type="InterPro" id="IPR022789">
    <property type="entry name" value="ParD"/>
</dbReference>
<name>A0A6B8M8M9_9HYPH</name>
<dbReference type="AlphaFoldDB" id="A0A6B8M8M9"/>
<dbReference type="InterPro" id="IPR038296">
    <property type="entry name" value="ParD_sf"/>
</dbReference>
<comment type="similarity">
    <text evidence="1">Belongs to the ParD antitoxin family.</text>
</comment>
<dbReference type="GO" id="GO:0006355">
    <property type="term" value="P:regulation of DNA-templated transcription"/>
    <property type="evidence" value="ECO:0007669"/>
    <property type="project" value="InterPro"/>
</dbReference>
<dbReference type="Gene3D" id="6.10.10.120">
    <property type="entry name" value="Antitoxin ParD1-like"/>
    <property type="match status" value="1"/>
</dbReference>
<dbReference type="EMBL" id="CP044331">
    <property type="protein sequence ID" value="QGM98755.1"/>
    <property type="molecule type" value="Genomic_DNA"/>
</dbReference>
<dbReference type="Pfam" id="PF03693">
    <property type="entry name" value="ParD_antitoxin"/>
    <property type="match status" value="1"/>
</dbReference>
<keyword evidence="2" id="KW-1277">Toxin-antitoxin system</keyword>
<sequence length="96" mass="10663">MPTRNVVLTEQQEKLIDALVKSGRYQNASEVLREGLRMVARRESEDAAKLDVLRAAAKLGSDAFERGAYEEFEDASALAEHLDRLAEGLMARASKK</sequence>
<dbReference type="PANTHER" id="PTHR36582">
    <property type="entry name" value="ANTITOXIN PARD"/>
    <property type="match status" value="1"/>
</dbReference>
<dbReference type="SUPFAM" id="SSF47598">
    <property type="entry name" value="Ribbon-helix-helix"/>
    <property type="match status" value="1"/>
</dbReference>
<keyword evidence="4" id="KW-1185">Reference proteome</keyword>
<evidence type="ECO:0000256" key="2">
    <source>
        <dbReference type="ARBA" id="ARBA00022649"/>
    </source>
</evidence>
<evidence type="ECO:0000313" key="4">
    <source>
        <dbReference type="Proteomes" id="UP000422569"/>
    </source>
</evidence>